<evidence type="ECO:0000313" key="11">
    <source>
        <dbReference type="Proteomes" id="UP000254134"/>
    </source>
</evidence>
<evidence type="ECO:0000256" key="4">
    <source>
        <dbReference type="ARBA" id="ARBA00022679"/>
    </source>
</evidence>
<evidence type="ECO:0000256" key="3">
    <source>
        <dbReference type="ARBA" id="ARBA00012239"/>
    </source>
</evidence>
<dbReference type="InterPro" id="IPR010970">
    <property type="entry name" value="Cys_dSase_SufS"/>
</dbReference>
<comment type="function">
    <text evidence="8">Catalyzes the removal of elemental sulfur and selenium atoms from L-cysteine, L-cystine, L-selenocysteine, and L-selenocystine to produce L-alanine.</text>
</comment>
<proteinExistence type="inferred from homology"/>
<dbReference type="InterPro" id="IPR015421">
    <property type="entry name" value="PyrdxlP-dep_Trfase_major"/>
</dbReference>
<dbReference type="PROSITE" id="PS00595">
    <property type="entry name" value="AA_TRANSFER_CLASS_5"/>
    <property type="match status" value="1"/>
</dbReference>
<evidence type="ECO:0000256" key="8">
    <source>
        <dbReference type="RuleBase" id="RU004506"/>
    </source>
</evidence>
<dbReference type="CDD" id="cd06453">
    <property type="entry name" value="SufS_like"/>
    <property type="match status" value="1"/>
</dbReference>
<dbReference type="InterPro" id="IPR015422">
    <property type="entry name" value="PyrdxlP-dep_Trfase_small"/>
</dbReference>
<gene>
    <name evidence="10" type="ORF">Gocc_0018</name>
</gene>
<comment type="caution">
    <text evidence="10">The sequence shown here is derived from an EMBL/GenBank/DDBJ whole genome shotgun (WGS) entry which is preliminary data.</text>
</comment>
<comment type="similarity">
    <text evidence="2 8">Belongs to the class-V pyridoxal-phosphate-dependent aminotransferase family. Csd subfamily.</text>
</comment>
<dbReference type="GO" id="GO:0031071">
    <property type="term" value="F:cysteine desulfurase activity"/>
    <property type="evidence" value="ECO:0007669"/>
    <property type="project" value="UniProtKB-UniRule"/>
</dbReference>
<accession>A0A7M2Z0F1</accession>
<keyword evidence="4 8" id="KW-0808">Transferase</keyword>
<dbReference type="PANTHER" id="PTHR43586:SF8">
    <property type="entry name" value="CYSTEINE DESULFURASE 1, CHLOROPLASTIC"/>
    <property type="match status" value="1"/>
</dbReference>
<feature type="domain" description="Aminotransferase class V" evidence="9">
    <location>
        <begin position="39"/>
        <end position="409"/>
    </location>
</feature>
<evidence type="ECO:0000256" key="2">
    <source>
        <dbReference type="ARBA" id="ARBA00010447"/>
    </source>
</evidence>
<dbReference type="NCBIfam" id="TIGR01979">
    <property type="entry name" value="sufS"/>
    <property type="match status" value="1"/>
</dbReference>
<evidence type="ECO:0000256" key="7">
    <source>
        <dbReference type="RuleBase" id="RU004504"/>
    </source>
</evidence>
<evidence type="ECO:0000256" key="6">
    <source>
        <dbReference type="ARBA" id="ARBA00050776"/>
    </source>
</evidence>
<reference evidence="11" key="2">
    <citation type="journal article" date="2019" name="MicrobiologyOpen">
        <title>High-quality draft genome sequence of Gaiella occulta isolated from a 150 meter deep mineral water borehole and comparison with the genome sequences of other deep-branching lineages of the phylum Actinobacteria.</title>
        <authorList>
            <person name="Severino R."/>
            <person name="Froufe H.J.C."/>
            <person name="Barroso C."/>
            <person name="Albuquerque L."/>
            <person name="Lobo-da-Cunha A."/>
            <person name="da Costa M.S."/>
            <person name="Egas C."/>
        </authorList>
    </citation>
    <scope>NUCLEOTIDE SEQUENCE [LARGE SCALE GENOMIC DNA]</scope>
    <source>
        <strain evidence="11">F2-233</strain>
    </source>
</reference>
<organism evidence="10 11">
    <name type="scientific">Gaiella occulta</name>
    <dbReference type="NCBI Taxonomy" id="1002870"/>
    <lineage>
        <taxon>Bacteria</taxon>
        <taxon>Bacillati</taxon>
        <taxon>Actinomycetota</taxon>
        <taxon>Thermoleophilia</taxon>
        <taxon>Gaiellales</taxon>
        <taxon>Gaiellaceae</taxon>
        <taxon>Gaiella</taxon>
    </lineage>
</organism>
<protein>
    <recommendedName>
        <fullName evidence="3 8">Cysteine desulfurase</fullName>
        <ecNumber evidence="3 8">2.8.1.7</ecNumber>
    </recommendedName>
</protein>
<dbReference type="EMBL" id="QQZY01000001">
    <property type="protein sequence ID" value="RDI75599.1"/>
    <property type="molecule type" value="Genomic_DNA"/>
</dbReference>
<dbReference type="InterPro" id="IPR000192">
    <property type="entry name" value="Aminotrans_V_dom"/>
</dbReference>
<evidence type="ECO:0000259" key="9">
    <source>
        <dbReference type="Pfam" id="PF00266"/>
    </source>
</evidence>
<dbReference type="InterPro" id="IPR015424">
    <property type="entry name" value="PyrdxlP-dep_Trfase"/>
</dbReference>
<evidence type="ECO:0000313" key="10">
    <source>
        <dbReference type="EMBL" id="RDI75599.1"/>
    </source>
</evidence>
<dbReference type="Gene3D" id="3.90.1150.10">
    <property type="entry name" value="Aspartate Aminotransferase, domain 1"/>
    <property type="match status" value="1"/>
</dbReference>
<name>A0A7M2Z0F1_9ACTN</name>
<dbReference type="Proteomes" id="UP000254134">
    <property type="component" value="Unassembled WGS sequence"/>
</dbReference>
<evidence type="ECO:0000256" key="1">
    <source>
        <dbReference type="ARBA" id="ARBA00001933"/>
    </source>
</evidence>
<dbReference type="GO" id="GO:0030170">
    <property type="term" value="F:pyridoxal phosphate binding"/>
    <property type="evidence" value="ECO:0007669"/>
    <property type="project" value="UniProtKB-UniRule"/>
</dbReference>
<evidence type="ECO:0000256" key="5">
    <source>
        <dbReference type="ARBA" id="ARBA00022898"/>
    </source>
</evidence>
<comment type="cofactor">
    <cofactor evidence="1 7">
        <name>pyridoxal 5'-phosphate</name>
        <dbReference type="ChEBI" id="CHEBI:597326"/>
    </cofactor>
</comment>
<dbReference type="PANTHER" id="PTHR43586">
    <property type="entry name" value="CYSTEINE DESULFURASE"/>
    <property type="match status" value="1"/>
</dbReference>
<dbReference type="SUPFAM" id="SSF53383">
    <property type="entry name" value="PLP-dependent transferases"/>
    <property type="match status" value="1"/>
</dbReference>
<comment type="catalytic activity">
    <reaction evidence="6 8">
        <text>(sulfur carrier)-H + L-cysteine = (sulfur carrier)-SH + L-alanine</text>
        <dbReference type="Rhea" id="RHEA:43892"/>
        <dbReference type="Rhea" id="RHEA-COMP:14737"/>
        <dbReference type="Rhea" id="RHEA-COMP:14739"/>
        <dbReference type="ChEBI" id="CHEBI:29917"/>
        <dbReference type="ChEBI" id="CHEBI:35235"/>
        <dbReference type="ChEBI" id="CHEBI:57972"/>
        <dbReference type="ChEBI" id="CHEBI:64428"/>
        <dbReference type="EC" id="2.8.1.7"/>
    </reaction>
</comment>
<dbReference type="AlphaFoldDB" id="A0A7M2Z0F1"/>
<dbReference type="EC" id="2.8.1.7" evidence="3 8"/>
<sequence length="421" mass="45759">MPGYHEAMAVTTAPALDAHRLRADFAVFDEIVDGRPVAYLDSASSTQKPRQVLDRMRHFYEHEYANVHRGVYRLAERATEGYESARRTVAAFVNAPSEREVIFTRSTTEALNLVAYAWGLDNLGPGDVVVVSELEHHANFVPWQYVASRTGASFRHIPIDDAGELQLEALETLAGEGTIKVVATGLISNSLGTINPVERIAAWAHEQGAIMVVDAAQAAPHRAVDVQALGCDFLAFSSHKLCGPSGVGALWGRRDLLEAMSPFNLGGEMIRSVGLDRTTFNELPYKFEAGTPAIAEAVGFGAAVDYVSAVGLEAIERHEHEITVYAMGRLGELGFVRLFGPPVERRAGIISFAVEGVHPHDVAQVLDWEGVAVRAGHHCTQPLMARLGVAATTRASFYLYSLPEEVDRLVDGLHKVKRSLG</sequence>
<keyword evidence="5 8" id="KW-0663">Pyridoxal phosphate</keyword>
<dbReference type="Gene3D" id="3.40.640.10">
    <property type="entry name" value="Type I PLP-dependent aspartate aminotransferase-like (Major domain)"/>
    <property type="match status" value="1"/>
</dbReference>
<dbReference type="Pfam" id="PF00266">
    <property type="entry name" value="Aminotran_5"/>
    <property type="match status" value="1"/>
</dbReference>
<reference evidence="10 11" key="1">
    <citation type="submission" date="2018-07" db="EMBL/GenBank/DDBJ databases">
        <title>High-quality-draft genome sequence of Gaiella occulta.</title>
        <authorList>
            <person name="Severino R."/>
            <person name="Froufe H.J.C."/>
            <person name="Rainey F.A."/>
            <person name="Barroso C."/>
            <person name="Albuquerque L."/>
            <person name="Lobo-Da-Cunha A."/>
            <person name="Da Costa M.S."/>
            <person name="Egas C."/>
        </authorList>
    </citation>
    <scope>NUCLEOTIDE SEQUENCE [LARGE SCALE GENOMIC DNA]</scope>
    <source>
        <strain evidence="10 11">F2-233</strain>
    </source>
</reference>
<keyword evidence="11" id="KW-1185">Reference proteome</keyword>
<dbReference type="InterPro" id="IPR020578">
    <property type="entry name" value="Aminotrans_V_PyrdxlP_BS"/>
</dbReference>
<dbReference type="GO" id="GO:0006534">
    <property type="term" value="P:cysteine metabolic process"/>
    <property type="evidence" value="ECO:0007669"/>
    <property type="project" value="UniProtKB-UniRule"/>
</dbReference>